<dbReference type="EMBL" id="JANRMI010000002">
    <property type="protein sequence ID" value="MDG0816248.1"/>
    <property type="molecule type" value="Genomic_DNA"/>
</dbReference>
<dbReference type="RefSeq" id="WP_277577725.1">
    <property type="nucleotide sequence ID" value="NZ_JANRMI010000002.1"/>
</dbReference>
<evidence type="ECO:0000256" key="4">
    <source>
        <dbReference type="SAM" id="SignalP"/>
    </source>
</evidence>
<dbReference type="PANTHER" id="PTHR11219">
    <property type="entry name" value="TENEURIN AND N-ACETYLGLUCOSAMINE-1-PHOSPHODIESTER ALPHA-N-ACETYLGLUCOSAMINIDASE"/>
    <property type="match status" value="1"/>
</dbReference>
<gene>
    <name evidence="6" type="ORF">NWE73_07725</name>
</gene>
<dbReference type="NCBIfam" id="TIGR01643">
    <property type="entry name" value="YD_repeat_2x"/>
    <property type="match status" value="1"/>
</dbReference>
<name>A0ABT6DHA9_9BACT</name>
<sequence length="1239" mass="133644">MKQFSLSLVIAFFSSFAFAQMSVPPVNAPTAPINAEAGVSGTKRFDILHNIDTSAFPDVGPVSIGYVSVNLPQGVKADTSGCSNGSSPAPGAKIPDCVIIYSWSGLKEGTYTIATDLVLNLSVADMTIPLKIIMSTPLIVSASSEHQQPSTPPSTKLPPTNTQLPGKCNKGVGNPNIPGNSIVNVDNLSLAETIPLVGVPFTLNYSSDRFREDSKVNTKLIGFGGWTPSLVHSFDSKNNIVYEGANSIRKLSGVSKTANGFSLASSNAGEIYLFNSDGLHLRTVDALSGVTRWSFGYDQLKRLVSVTDQFGNLTGIQYSKGVVVVTSPYGLISTLIINDNGFLSHVTNPNNESYNLVTDSKGLLISFQKPGGQATKVTYDSDGFMLRDEGAGGSYIELARSFNQETQTQVVVASNALNQKTTYQTSSVQGGFERTIIESHGGYSKISTRDQDSDGYVDIYGSVYQSKLMGDPRFSFHAPYESQSNLKFANSNINIIKTVSKSAELLDARDPLSLKSLSTVVMLQNDPKRVFTSIYDSAKRLITVKSPLNRIVYQALNNGGLVGSVQIGNLVPTTMTYDSRGRISSVVRGDRAHNLFYDESGNLKSSVDSLGRATAYQYDKSGRIIETHLADGASVLFSYDSNGNVSSITPPNKQAHSFGYNVFELMGSYLPPAIGSRISGSTVYSYNLAKQLSQITRPDGVVVSFEYDAKSGALNKVSSPAGSFQYVYAEKSDLPLKITSPDNVQLSYQYTGNLPLVVSTAGSVSGTISYSYNVDGTLATIRAAGVDGKSVQVGLSYDLDGLLTGVGTLTMTRNNVGAVSATAMGKVTEGVGFNNYGELISSGFFFDKKPLFGMSYNRDKVGRITASQDVTGVSKVVSTYEYDDQGRLTKVARGTELRTYTYDANGNRVGFKSGSKSYTGIYDEQDRLLSYGDSKFEYNDNGDLQTRTDVNPETKETKMTSYTYDVFGNLRKVVLPDGRLIEYVIDGQNRRIGKKINGKVVQAFIYQSQYQIAAEMDGSGRIVKSFVYASKFNVPDYVNYNGRQYRIISDQVGTPKMIVDSSNGQVVESFNCDEFGVSQDGKVSNIIPFGFAGGLYDADTGLVRFGARDYSPVAGKWTTTDPLRFNGGDTNLYGYVLNDPINKIDPMGLQAPGFNPVPPDQGPVDPSDWCDLHPDICSPSKYCAQHPDKCKSPYGNDSSPPFGTPVSPVAPSAYCLIHPGALGCSEMPEPELPNQCPAN</sequence>
<keyword evidence="2" id="KW-0677">Repeat</keyword>
<proteinExistence type="predicted"/>
<dbReference type="Gene3D" id="2.180.10.10">
    <property type="entry name" value="RHS repeat-associated core"/>
    <property type="match status" value="2"/>
</dbReference>
<evidence type="ECO:0000313" key="7">
    <source>
        <dbReference type="Proteomes" id="UP001152321"/>
    </source>
</evidence>
<feature type="domain" description="Teneurin-like YD-shell" evidence="5">
    <location>
        <begin position="261"/>
        <end position="1141"/>
    </location>
</feature>
<accession>A0ABT6DHA9</accession>
<evidence type="ECO:0000256" key="1">
    <source>
        <dbReference type="ARBA" id="ARBA00022536"/>
    </source>
</evidence>
<keyword evidence="7" id="KW-1185">Reference proteome</keyword>
<organism evidence="6 7">
    <name type="scientific">Bdellovibrio svalbardensis</name>
    <dbReference type="NCBI Taxonomy" id="2972972"/>
    <lineage>
        <taxon>Bacteria</taxon>
        <taxon>Pseudomonadati</taxon>
        <taxon>Bdellovibrionota</taxon>
        <taxon>Bdellovibrionia</taxon>
        <taxon>Bdellovibrionales</taxon>
        <taxon>Pseudobdellovibrionaceae</taxon>
        <taxon>Bdellovibrio</taxon>
    </lineage>
</organism>
<evidence type="ECO:0000256" key="3">
    <source>
        <dbReference type="ARBA" id="ARBA00023157"/>
    </source>
</evidence>
<dbReference type="InterPro" id="IPR022385">
    <property type="entry name" value="Rhs_assc_core"/>
</dbReference>
<dbReference type="InterPro" id="IPR006530">
    <property type="entry name" value="YD"/>
</dbReference>
<keyword evidence="1" id="KW-0245">EGF-like domain</keyword>
<protein>
    <recommendedName>
        <fullName evidence="5">Teneurin-like YD-shell domain-containing protein</fullName>
    </recommendedName>
</protein>
<dbReference type="NCBIfam" id="TIGR03696">
    <property type="entry name" value="Rhs_assc_core"/>
    <property type="match status" value="1"/>
</dbReference>
<keyword evidence="4" id="KW-0732">Signal</keyword>
<dbReference type="InterPro" id="IPR056823">
    <property type="entry name" value="TEN-like_YD-shell"/>
</dbReference>
<feature type="signal peptide" evidence="4">
    <location>
        <begin position="1"/>
        <end position="19"/>
    </location>
</feature>
<comment type="caution">
    <text evidence="6">The sequence shown here is derived from an EMBL/GenBank/DDBJ whole genome shotgun (WGS) entry which is preliminary data.</text>
</comment>
<dbReference type="Pfam" id="PF25023">
    <property type="entry name" value="TEN_YD-shell"/>
    <property type="match status" value="1"/>
</dbReference>
<evidence type="ECO:0000259" key="5">
    <source>
        <dbReference type="Pfam" id="PF25023"/>
    </source>
</evidence>
<dbReference type="PANTHER" id="PTHR11219:SF69">
    <property type="entry name" value="TENEURIN-A"/>
    <property type="match status" value="1"/>
</dbReference>
<reference evidence="6" key="1">
    <citation type="submission" date="2022-08" db="EMBL/GenBank/DDBJ databases">
        <title>Novel Bdellovibrio Species Isolated from Svalbard: Designation Bdellovibrio svalbardensis.</title>
        <authorList>
            <person name="Mitchell R.J."/>
            <person name="Choi S.Y."/>
        </authorList>
    </citation>
    <scope>NUCLEOTIDE SEQUENCE</scope>
    <source>
        <strain evidence="6">PAP01</strain>
    </source>
</reference>
<evidence type="ECO:0000256" key="2">
    <source>
        <dbReference type="ARBA" id="ARBA00022737"/>
    </source>
</evidence>
<feature type="chain" id="PRO_5046351196" description="Teneurin-like YD-shell domain-containing protein" evidence="4">
    <location>
        <begin position="20"/>
        <end position="1239"/>
    </location>
</feature>
<dbReference type="Proteomes" id="UP001152321">
    <property type="component" value="Unassembled WGS sequence"/>
</dbReference>
<dbReference type="InterPro" id="IPR051216">
    <property type="entry name" value="Teneurin"/>
</dbReference>
<keyword evidence="3" id="KW-1015">Disulfide bond</keyword>
<evidence type="ECO:0000313" key="6">
    <source>
        <dbReference type="EMBL" id="MDG0816248.1"/>
    </source>
</evidence>